<organism evidence="2 3">
    <name type="scientific">Dunaliella salina</name>
    <name type="common">Green alga</name>
    <name type="synonym">Protococcus salinus</name>
    <dbReference type="NCBI Taxonomy" id="3046"/>
    <lineage>
        <taxon>Eukaryota</taxon>
        <taxon>Viridiplantae</taxon>
        <taxon>Chlorophyta</taxon>
        <taxon>core chlorophytes</taxon>
        <taxon>Chlorophyceae</taxon>
        <taxon>CS clade</taxon>
        <taxon>Chlamydomonadales</taxon>
        <taxon>Dunaliellaceae</taxon>
        <taxon>Dunaliella</taxon>
    </lineage>
</organism>
<dbReference type="Proteomes" id="UP000815325">
    <property type="component" value="Unassembled WGS sequence"/>
</dbReference>
<feature type="compositionally biased region" description="Basic and acidic residues" evidence="1">
    <location>
        <begin position="43"/>
        <end position="52"/>
    </location>
</feature>
<name>A0ABQ7GNJ9_DUNSA</name>
<dbReference type="EMBL" id="MU069672">
    <property type="protein sequence ID" value="KAF5836158.1"/>
    <property type="molecule type" value="Genomic_DNA"/>
</dbReference>
<comment type="caution">
    <text evidence="2">The sequence shown here is derived from an EMBL/GenBank/DDBJ whole genome shotgun (WGS) entry which is preliminary data.</text>
</comment>
<feature type="compositionally biased region" description="Basic and acidic residues" evidence="1">
    <location>
        <begin position="162"/>
        <end position="173"/>
    </location>
</feature>
<feature type="compositionally biased region" description="Pro residues" evidence="1">
    <location>
        <begin position="134"/>
        <end position="144"/>
    </location>
</feature>
<accession>A0ABQ7GNJ9</accession>
<feature type="compositionally biased region" description="Polar residues" evidence="1">
    <location>
        <begin position="174"/>
        <end position="183"/>
    </location>
</feature>
<feature type="region of interest" description="Disordered" evidence="1">
    <location>
        <begin position="272"/>
        <end position="306"/>
    </location>
</feature>
<evidence type="ECO:0000313" key="3">
    <source>
        <dbReference type="Proteomes" id="UP000815325"/>
    </source>
</evidence>
<feature type="compositionally biased region" description="Low complexity" evidence="1">
    <location>
        <begin position="16"/>
        <end position="33"/>
    </location>
</feature>
<evidence type="ECO:0000313" key="2">
    <source>
        <dbReference type="EMBL" id="KAF5836158.1"/>
    </source>
</evidence>
<feature type="region of interest" description="Disordered" evidence="1">
    <location>
        <begin position="1"/>
        <end position="183"/>
    </location>
</feature>
<sequence>MNGSTSPSILSDMDTLSQRSSSLSSAPSSQPSSGMPLRPSSRLSKEHSHSKDSSQSVVGARRTILSLNSMPMPAEVATKDITNAGSEADEDAVPPRPRSRLGRHRSFSSLKAQPELPFETTGGGPPQTLGTLSPQPPPQPPSPVPSVRSSGSWRRVASTRPSLDESRDSEALKSNRQSLTLSPDQHVCNSWEAIGAPFRHTSLPPLQLDVPQQASGWPVSREISGCNTSRHAEAAAAAARLLCPGPQKGGVQNLVVRTGAQLLCLGPRKVRDLQSETEEDPAPENGASDAAPPCPPEPASHCPKPIFRGNLMRHLAEKQAGGSVASSVLKLRSSSSWLSSKLSNDSTA</sequence>
<gene>
    <name evidence="2" type="ORF">DUNSADRAFT_6310</name>
</gene>
<proteinExistence type="predicted"/>
<reference evidence="2" key="1">
    <citation type="submission" date="2017-08" db="EMBL/GenBank/DDBJ databases">
        <authorList>
            <person name="Polle J.E."/>
            <person name="Barry K."/>
            <person name="Cushman J."/>
            <person name="Schmutz J."/>
            <person name="Tran D."/>
            <person name="Hathwaick L.T."/>
            <person name="Yim W.C."/>
            <person name="Jenkins J."/>
            <person name="Mckie-Krisberg Z.M."/>
            <person name="Prochnik S."/>
            <person name="Lindquist E."/>
            <person name="Dockter R.B."/>
            <person name="Adam C."/>
            <person name="Molina H."/>
            <person name="Bunkerborg J."/>
            <person name="Jin E."/>
            <person name="Buchheim M."/>
            <person name="Magnuson J."/>
        </authorList>
    </citation>
    <scope>NUCLEOTIDE SEQUENCE</scope>
    <source>
        <strain evidence="2">CCAP 19/18</strain>
    </source>
</reference>
<keyword evidence="3" id="KW-1185">Reference proteome</keyword>
<protein>
    <submittedName>
        <fullName evidence="2">Uncharacterized protein</fullName>
    </submittedName>
</protein>
<feature type="compositionally biased region" description="Basic residues" evidence="1">
    <location>
        <begin position="97"/>
        <end position="106"/>
    </location>
</feature>
<evidence type="ECO:0000256" key="1">
    <source>
        <dbReference type="SAM" id="MobiDB-lite"/>
    </source>
</evidence>